<proteinExistence type="predicted"/>
<dbReference type="InterPro" id="IPR006311">
    <property type="entry name" value="TAT_signal"/>
</dbReference>
<reference key="2">
    <citation type="submission" date="2011-04" db="EMBL/GenBank/DDBJ databases">
        <title>Complete sequence of chromosome of Haliscomenobacter hydrossis DSM 1100.</title>
        <authorList>
            <consortium name="US DOE Joint Genome Institute (JGI-PGF)"/>
            <person name="Lucas S."/>
            <person name="Han J."/>
            <person name="Lapidus A."/>
            <person name="Bruce D."/>
            <person name="Goodwin L."/>
            <person name="Pitluck S."/>
            <person name="Peters L."/>
            <person name="Kyrpides N."/>
            <person name="Mavromatis K."/>
            <person name="Ivanova N."/>
            <person name="Ovchinnikova G."/>
            <person name="Pagani I."/>
            <person name="Daligault H."/>
            <person name="Detter J.C."/>
            <person name="Han C."/>
            <person name="Land M."/>
            <person name="Hauser L."/>
            <person name="Markowitz V."/>
            <person name="Cheng J.-F."/>
            <person name="Hugenholtz P."/>
            <person name="Woyke T."/>
            <person name="Wu D."/>
            <person name="Verbarg S."/>
            <person name="Frueling A."/>
            <person name="Brambilla E."/>
            <person name="Klenk H.-P."/>
            <person name="Eisen J.A."/>
        </authorList>
    </citation>
    <scope>NUCLEOTIDE SEQUENCE</scope>
    <source>
        <strain>DSM 1100</strain>
    </source>
</reference>
<evidence type="ECO:0000313" key="5">
    <source>
        <dbReference type="EMBL" id="AEE53824.1"/>
    </source>
</evidence>
<evidence type="ECO:0000313" key="6">
    <source>
        <dbReference type="Proteomes" id="UP000008461"/>
    </source>
</evidence>
<dbReference type="GO" id="GO:0003948">
    <property type="term" value="F:N4-(beta-N-acetylglucosaminyl)-L-asparaginase activity"/>
    <property type="evidence" value="ECO:0007669"/>
    <property type="project" value="UniProtKB-EC"/>
</dbReference>
<feature type="active site" description="Nucleophile" evidence="1">
    <location>
        <position position="211"/>
    </location>
</feature>
<keyword evidence="5" id="KW-0378">Hydrolase</keyword>
<feature type="region of interest" description="Disordered" evidence="3">
    <location>
        <begin position="182"/>
        <end position="204"/>
    </location>
</feature>
<dbReference type="InterPro" id="IPR000246">
    <property type="entry name" value="Peptidase_T2"/>
</dbReference>
<evidence type="ECO:0000256" key="4">
    <source>
        <dbReference type="SAM" id="SignalP"/>
    </source>
</evidence>
<dbReference type="eggNOG" id="COG1446">
    <property type="taxonomic scope" value="Bacteria"/>
</dbReference>
<name>F4L1C7_HALH1</name>
<reference evidence="5 6" key="1">
    <citation type="journal article" date="2011" name="Stand. Genomic Sci.">
        <title>Complete genome sequence of Haliscomenobacter hydrossis type strain (O).</title>
        <authorList>
            <consortium name="US DOE Joint Genome Institute (JGI-PGF)"/>
            <person name="Daligault H."/>
            <person name="Lapidus A."/>
            <person name="Zeytun A."/>
            <person name="Nolan M."/>
            <person name="Lucas S."/>
            <person name="Del Rio T.G."/>
            <person name="Tice H."/>
            <person name="Cheng J.F."/>
            <person name="Tapia R."/>
            <person name="Han C."/>
            <person name="Goodwin L."/>
            <person name="Pitluck S."/>
            <person name="Liolios K."/>
            <person name="Pagani I."/>
            <person name="Ivanova N."/>
            <person name="Huntemann M."/>
            <person name="Mavromatis K."/>
            <person name="Mikhailova N."/>
            <person name="Pati A."/>
            <person name="Chen A."/>
            <person name="Palaniappan K."/>
            <person name="Land M."/>
            <person name="Hauser L."/>
            <person name="Brambilla E.M."/>
            <person name="Rohde M."/>
            <person name="Verbarg S."/>
            <person name="Goker M."/>
            <person name="Bristow J."/>
            <person name="Eisen J.A."/>
            <person name="Markowitz V."/>
            <person name="Hugenholtz P."/>
            <person name="Kyrpides N.C."/>
            <person name="Klenk H.P."/>
            <person name="Woyke T."/>
        </authorList>
    </citation>
    <scope>NUCLEOTIDE SEQUENCE [LARGE SCALE GENOMIC DNA]</scope>
    <source>
        <strain evidence="6">ATCC 27775 / DSM 1100 / LMG 10767 / O</strain>
    </source>
</reference>
<dbReference type="OrthoDB" id="9780217at2"/>
<dbReference type="EC" id="3.5.1.26" evidence="5"/>
<dbReference type="FunFam" id="3.60.20.30:FF:000005">
    <property type="entry name" value="N(4)-(Beta-N-acetylglucosaminyl)-L-asparaginase"/>
    <property type="match status" value="1"/>
</dbReference>
<dbReference type="AlphaFoldDB" id="F4L1C7"/>
<organism evidence="5 6">
    <name type="scientific">Haliscomenobacter hydrossis (strain ATCC 27775 / DSM 1100 / LMG 10767 / O)</name>
    <dbReference type="NCBI Taxonomy" id="760192"/>
    <lineage>
        <taxon>Bacteria</taxon>
        <taxon>Pseudomonadati</taxon>
        <taxon>Bacteroidota</taxon>
        <taxon>Saprospiria</taxon>
        <taxon>Saprospirales</taxon>
        <taxon>Haliscomenobacteraceae</taxon>
        <taxon>Haliscomenobacter</taxon>
    </lineage>
</organism>
<evidence type="ECO:0000256" key="3">
    <source>
        <dbReference type="SAM" id="MobiDB-lite"/>
    </source>
</evidence>
<feature type="chain" id="PRO_5003310541" evidence="4">
    <location>
        <begin position="26"/>
        <end position="352"/>
    </location>
</feature>
<dbReference type="PANTHER" id="PTHR10188:SF6">
    <property type="entry name" value="N(4)-(BETA-N-ACETYLGLUCOSAMINYL)-L-ASPARAGINASE"/>
    <property type="match status" value="1"/>
</dbReference>
<dbReference type="PROSITE" id="PS51318">
    <property type="entry name" value="TAT"/>
    <property type="match status" value="1"/>
</dbReference>
<dbReference type="Gene3D" id="3.60.20.30">
    <property type="entry name" value="(Glycosyl)asparaginase"/>
    <property type="match status" value="1"/>
</dbReference>
<accession>F4L1C7</accession>
<evidence type="ECO:0000256" key="2">
    <source>
        <dbReference type="PIRSR" id="PIRSR600246-3"/>
    </source>
</evidence>
<protein>
    <submittedName>
        <fullName evidence="5">N(4)-(Beta-N-acetylglucosaminyl)-L-asparaginase</fullName>
        <ecNumber evidence="5">3.5.1.26</ecNumber>
    </submittedName>
</protein>
<dbReference type="STRING" id="760192.Halhy_6001"/>
<evidence type="ECO:0000256" key="1">
    <source>
        <dbReference type="PIRSR" id="PIRSR600246-1"/>
    </source>
</evidence>
<sequence length="352" mass="37727">MQTRRKFLHWSALSLPFLSLGRVVAKSNPTTQAAVKPIVVSTWDSGLPVNAVAWKILRENNGRALDAVEAGARWIEDDINCCVGLGGNPDRDGIVTLDACIMDEKANCGSVAGLSYIKHPISVARKLMETTPHVMLVGEGAMQFALANGFPKESGKLSKDAEKSYKDWLKKSEYKPVINIEQQQSKGKKNKKEHGPFAPSYFDDGTPNHDTMGTIAMDAGGNLSGACTTSGMAFKLHGRVGDSPIIGAGLFVDNEVGAATGSGQGEEVIRVAGTAIIVEMMRMGKSPKEACKIAVERIIKINPAKAKDFQVGFIAINKAGEYGAYSIQPGFSYSVTLAEDGGKVYKAESHYK</sequence>
<keyword evidence="4" id="KW-0732">Signal</keyword>
<dbReference type="SMR" id="F4L1C7"/>
<dbReference type="Pfam" id="PF01112">
    <property type="entry name" value="Asparaginase_2"/>
    <property type="match status" value="1"/>
</dbReference>
<gene>
    <name evidence="5" type="ordered locus">Halhy_6001</name>
</gene>
<dbReference type="GO" id="GO:0005737">
    <property type="term" value="C:cytoplasm"/>
    <property type="evidence" value="ECO:0007669"/>
    <property type="project" value="TreeGrafter"/>
</dbReference>
<dbReference type="SUPFAM" id="SSF56235">
    <property type="entry name" value="N-terminal nucleophile aminohydrolases (Ntn hydrolases)"/>
    <property type="match status" value="1"/>
</dbReference>
<dbReference type="InterPro" id="IPR029055">
    <property type="entry name" value="Ntn_hydrolases_N"/>
</dbReference>
<dbReference type="KEGG" id="hhy:Halhy_6001"/>
<dbReference type="CDD" id="cd04513">
    <property type="entry name" value="Glycosylasparaginase"/>
    <property type="match status" value="1"/>
</dbReference>
<feature type="signal peptide" evidence="4">
    <location>
        <begin position="1"/>
        <end position="25"/>
    </location>
</feature>
<dbReference type="PANTHER" id="PTHR10188">
    <property type="entry name" value="L-ASPARAGINASE"/>
    <property type="match status" value="1"/>
</dbReference>
<dbReference type="EMBL" id="CP002691">
    <property type="protein sequence ID" value="AEE53824.1"/>
    <property type="molecule type" value="Genomic_DNA"/>
</dbReference>
<dbReference type="HOGENOM" id="CLU_021603_0_1_10"/>
<dbReference type="RefSeq" id="WP_013768351.1">
    <property type="nucleotide sequence ID" value="NC_015510.1"/>
</dbReference>
<feature type="site" description="Cleavage; by autolysis" evidence="2">
    <location>
        <begin position="210"/>
        <end position="211"/>
    </location>
</feature>
<dbReference type="Proteomes" id="UP000008461">
    <property type="component" value="Chromosome"/>
</dbReference>
<keyword evidence="6" id="KW-1185">Reference proteome</keyword>